<dbReference type="RefSeq" id="WP_185177393.1">
    <property type="nucleotide sequence ID" value="NZ_CBCSEP010000034.1"/>
</dbReference>
<dbReference type="PANTHER" id="PTHR37305">
    <property type="entry name" value="INTEGRAL MEMBRANE PROTEIN-RELATED"/>
    <property type="match status" value="1"/>
</dbReference>
<feature type="transmembrane region" description="Helical" evidence="1">
    <location>
        <begin position="20"/>
        <end position="42"/>
    </location>
</feature>
<evidence type="ECO:0000256" key="1">
    <source>
        <dbReference type="SAM" id="Phobius"/>
    </source>
</evidence>
<sequence>MNMLTALWAESLKVRRSRIIWISLMAATLLPILFGLVMAGLISSKPALEGQEANMQAYLNQLGVAVSVGGIIGFGFLYSWIFGREYSDRTVKDLLALPVPRFQVVLSKMFVAALWCAALAAWLFAVGCATGWLVSLDGWSGGVIADSLPRYAETTIMVICLSLPIGWIASAGRGYMAALGFVVLMVIAANLGGAIGIESYMPWAVPGLLNGAAGEDKMNLEAVSLALPYVTGAVGIAGTIAWWRYADQT</sequence>
<evidence type="ECO:0000313" key="3">
    <source>
        <dbReference type="Proteomes" id="UP000574133"/>
    </source>
</evidence>
<name>A0A841T7L6_9BACL</name>
<feature type="transmembrane region" description="Helical" evidence="1">
    <location>
        <begin position="110"/>
        <end position="134"/>
    </location>
</feature>
<proteinExistence type="predicted"/>
<keyword evidence="1" id="KW-0812">Transmembrane</keyword>
<comment type="caution">
    <text evidence="2">The sequence shown here is derived from an EMBL/GenBank/DDBJ whole genome shotgun (WGS) entry which is preliminary data.</text>
</comment>
<organism evidence="2 3">
    <name type="scientific">Cohnella lubricantis</name>
    <dbReference type="NCBI Taxonomy" id="2163172"/>
    <lineage>
        <taxon>Bacteria</taxon>
        <taxon>Bacillati</taxon>
        <taxon>Bacillota</taxon>
        <taxon>Bacilli</taxon>
        <taxon>Bacillales</taxon>
        <taxon>Paenibacillaceae</taxon>
        <taxon>Cohnella</taxon>
    </lineage>
</organism>
<reference evidence="2 3" key="1">
    <citation type="submission" date="2020-08" db="EMBL/GenBank/DDBJ databases">
        <title>Cohnella phylogeny.</title>
        <authorList>
            <person name="Dunlap C."/>
        </authorList>
    </citation>
    <scope>NUCLEOTIDE SEQUENCE [LARGE SCALE GENOMIC DNA]</scope>
    <source>
        <strain evidence="2 3">DSM 103658</strain>
    </source>
</reference>
<feature type="transmembrane region" description="Helical" evidence="1">
    <location>
        <begin position="62"/>
        <end position="82"/>
    </location>
</feature>
<feature type="transmembrane region" description="Helical" evidence="1">
    <location>
        <begin position="223"/>
        <end position="243"/>
    </location>
</feature>
<dbReference type="Pfam" id="PF12730">
    <property type="entry name" value="ABC2_membrane_4"/>
    <property type="match status" value="1"/>
</dbReference>
<feature type="transmembrane region" description="Helical" evidence="1">
    <location>
        <begin position="179"/>
        <end position="203"/>
    </location>
</feature>
<feature type="transmembrane region" description="Helical" evidence="1">
    <location>
        <begin position="154"/>
        <end position="172"/>
    </location>
</feature>
<keyword evidence="3" id="KW-1185">Reference proteome</keyword>
<keyword evidence="1" id="KW-1133">Transmembrane helix</keyword>
<accession>A0A841T7L6</accession>
<evidence type="ECO:0000313" key="2">
    <source>
        <dbReference type="EMBL" id="MBB6676089.1"/>
    </source>
</evidence>
<dbReference type="PANTHER" id="PTHR37305:SF1">
    <property type="entry name" value="MEMBRANE PROTEIN"/>
    <property type="match status" value="1"/>
</dbReference>
<gene>
    <name evidence="2" type="ORF">H4Q31_01975</name>
</gene>
<dbReference type="AlphaFoldDB" id="A0A841T7L6"/>
<protein>
    <submittedName>
        <fullName evidence="2">ABC transporter permease</fullName>
    </submittedName>
</protein>
<keyword evidence="1" id="KW-0472">Membrane</keyword>
<dbReference type="EMBL" id="JACJVN010000009">
    <property type="protein sequence ID" value="MBB6676089.1"/>
    <property type="molecule type" value="Genomic_DNA"/>
</dbReference>
<dbReference type="Proteomes" id="UP000574133">
    <property type="component" value="Unassembled WGS sequence"/>
</dbReference>